<evidence type="ECO:0000313" key="3">
    <source>
        <dbReference type="Proteomes" id="UP000663853"/>
    </source>
</evidence>
<dbReference type="AlphaFoldDB" id="A0A8H2WVD8"/>
<evidence type="ECO:0008006" key="4">
    <source>
        <dbReference type="Google" id="ProtNLM"/>
    </source>
</evidence>
<gene>
    <name evidence="2" type="ORF">RDB_LOCUS5</name>
</gene>
<dbReference type="OrthoDB" id="1091498at2759"/>
<sequence>MPPLTRSRTRATNAPVTKVNPAVSRSATGQSTTKSTSKAPPKKKARGNKGLIGKGSPSVLAFHFASLPLELFLEASTIARHLHPLDLIRLSRSSKLFRNMFMRRPATEIWRAVLANAGLPPCPDSSMSEPRYTALLFLEQCTECHKPATRHVDPIFLVRLCYTCRKDMAITHKEVGKYQSLISRSEFLVPPRGNAARSYWYMMEDCDEVVEKARQLHEAGDNDALRAWMHDRVEFVRVWREKVAPLVEWVESREEEYKAGLRMLRETRLAEIDDRLIELGWELVDIEKAEYYSESWKSLVNKTKPLEEKEWDDMLPRLLHGLNRARRSRLKAEAKERHSARSRTISDWLYSLRDDQVHITLCWKDSNSGLVGPTQAPTHSESIERRNLTVQVSRRPSSGDFPLRAGQPYLEALLNQDKSMKEFQLEFQDKRTTLKEQIYMSWRPSLEAALVKMLPEDLVPVDIESSDFYLQAHTGEKDSTTLDYRLSSDMRKLLRADVRFIYQGAAYRRRSTYYPVGFDGWTVASGWSTPTYDPASSAVAKALLGALQRANASYLEMQALGQLFLCGRCTREPSYLTWDGIVGHYVDENNGWGNACTRNARHSQKGQGIALVFTHDMKKVDGEKPLIAIVAKQDQTPGVESPKSYCKLCSRIGHGYGTETSHIARHVQEVHLIESPKLGEHYAEWC</sequence>
<name>A0A8H2WVD8_9AGAM</name>
<organism evidence="2 3">
    <name type="scientific">Rhizoctonia solani</name>
    <dbReference type="NCBI Taxonomy" id="456999"/>
    <lineage>
        <taxon>Eukaryota</taxon>
        <taxon>Fungi</taxon>
        <taxon>Dikarya</taxon>
        <taxon>Basidiomycota</taxon>
        <taxon>Agaricomycotina</taxon>
        <taxon>Agaricomycetes</taxon>
        <taxon>Cantharellales</taxon>
        <taxon>Ceratobasidiaceae</taxon>
        <taxon>Rhizoctonia</taxon>
    </lineage>
</organism>
<reference evidence="2" key="1">
    <citation type="submission" date="2021-01" db="EMBL/GenBank/DDBJ databases">
        <authorList>
            <person name="Kaushik A."/>
        </authorList>
    </citation>
    <scope>NUCLEOTIDE SEQUENCE</scope>
    <source>
        <strain evidence="2">AG6-10EEA</strain>
    </source>
</reference>
<evidence type="ECO:0000256" key="1">
    <source>
        <dbReference type="SAM" id="MobiDB-lite"/>
    </source>
</evidence>
<proteinExistence type="predicted"/>
<comment type="caution">
    <text evidence="2">The sequence shown here is derived from an EMBL/GenBank/DDBJ whole genome shotgun (WGS) entry which is preliminary data.</text>
</comment>
<feature type="region of interest" description="Disordered" evidence="1">
    <location>
        <begin position="1"/>
        <end position="51"/>
    </location>
</feature>
<accession>A0A8H2WVD8</accession>
<protein>
    <recommendedName>
        <fullName evidence="4">F-box domain-containing protein</fullName>
    </recommendedName>
</protein>
<dbReference type="EMBL" id="CAJMXA010000001">
    <property type="protein sequence ID" value="CAE6410260.1"/>
    <property type="molecule type" value="Genomic_DNA"/>
</dbReference>
<dbReference type="Proteomes" id="UP000663853">
    <property type="component" value="Unassembled WGS sequence"/>
</dbReference>
<evidence type="ECO:0000313" key="2">
    <source>
        <dbReference type="EMBL" id="CAE6410260.1"/>
    </source>
</evidence>